<dbReference type="EMBL" id="MTJN01000002">
    <property type="protein sequence ID" value="OOV08247.1"/>
    <property type="molecule type" value="Genomic_DNA"/>
</dbReference>
<evidence type="ECO:0008006" key="4">
    <source>
        <dbReference type="Google" id="ProtNLM"/>
    </source>
</evidence>
<name>A0A1T1AW14_RHOFE</name>
<proteinExistence type="predicted"/>
<dbReference type="RefSeq" id="WP_078366116.1">
    <property type="nucleotide sequence ID" value="NZ_MTJN01000002.1"/>
</dbReference>
<evidence type="ECO:0000313" key="2">
    <source>
        <dbReference type="EMBL" id="OOV08247.1"/>
    </source>
</evidence>
<comment type="caution">
    <text evidence="2">The sequence shown here is derived from an EMBL/GenBank/DDBJ whole genome shotgun (WGS) entry which is preliminary data.</text>
</comment>
<dbReference type="Proteomes" id="UP000190750">
    <property type="component" value="Unassembled WGS sequence"/>
</dbReference>
<accession>A0A1T1AW14</accession>
<feature type="chain" id="PRO_5011983985" description="FAD/FMN-containing dehydrogenase" evidence="1">
    <location>
        <begin position="37"/>
        <end position="175"/>
    </location>
</feature>
<gene>
    <name evidence="2" type="ORF">RF819_17330</name>
</gene>
<organism evidence="2 3">
    <name type="scientific">Rhodoferax fermentans</name>
    <dbReference type="NCBI Taxonomy" id="28066"/>
    <lineage>
        <taxon>Bacteria</taxon>
        <taxon>Pseudomonadati</taxon>
        <taxon>Pseudomonadota</taxon>
        <taxon>Betaproteobacteria</taxon>
        <taxon>Burkholderiales</taxon>
        <taxon>Comamonadaceae</taxon>
        <taxon>Rhodoferax</taxon>
    </lineage>
</organism>
<evidence type="ECO:0000313" key="3">
    <source>
        <dbReference type="Proteomes" id="UP000190750"/>
    </source>
</evidence>
<keyword evidence="3" id="KW-1185">Reference proteome</keyword>
<dbReference type="AlphaFoldDB" id="A0A1T1AW14"/>
<feature type="signal peptide" evidence="1">
    <location>
        <begin position="1"/>
        <end position="36"/>
    </location>
</feature>
<sequence>MLPFVPTAQPTRRAFSALVITSLLAAAAGLPTVASAQTASTVQVGQRVPALALKDQHDKPWQMDTDTRLLMFAASRQASNLVQEVLHKLPPDQLTRNNALYLADMGKMPGIITRTFALPALKKLPYPIGVSTDEATLAAWPRQGDAVTLIELDQHLVKRISYVSTEADLRAALDR</sequence>
<reference evidence="2 3" key="1">
    <citation type="submission" date="2017-01" db="EMBL/GenBank/DDBJ databases">
        <title>Genome sequencing of Rhodoferax fermentans JCM 7819.</title>
        <authorList>
            <person name="Kim Y.J."/>
            <person name="Farh M.E.-A."/>
            <person name="Yang D.-C."/>
        </authorList>
    </citation>
    <scope>NUCLEOTIDE SEQUENCE [LARGE SCALE GENOMIC DNA]</scope>
    <source>
        <strain evidence="2 3">JCM 7819</strain>
    </source>
</reference>
<dbReference type="STRING" id="28066.RF819_17330"/>
<keyword evidence="1" id="KW-0732">Signal</keyword>
<protein>
    <recommendedName>
        <fullName evidence="4">FAD/FMN-containing dehydrogenase</fullName>
    </recommendedName>
</protein>
<dbReference type="OrthoDB" id="5786920at2"/>
<evidence type="ECO:0000256" key="1">
    <source>
        <dbReference type="SAM" id="SignalP"/>
    </source>
</evidence>